<dbReference type="OrthoDB" id="8243853at2"/>
<dbReference type="AlphaFoldDB" id="A0A4Q1UZX3"/>
<organism evidence="1 2">
    <name type="scientific">Bradyrhizobium betae</name>
    <dbReference type="NCBI Taxonomy" id="244734"/>
    <lineage>
        <taxon>Bacteria</taxon>
        <taxon>Pseudomonadati</taxon>
        <taxon>Pseudomonadota</taxon>
        <taxon>Alphaproteobacteria</taxon>
        <taxon>Hyphomicrobiales</taxon>
        <taxon>Nitrobacteraceae</taxon>
        <taxon>Bradyrhizobium</taxon>
    </lineage>
</organism>
<dbReference type="RefSeq" id="WP_129272515.1">
    <property type="nucleotide sequence ID" value="NZ_MZXW01000024.1"/>
</dbReference>
<protein>
    <submittedName>
        <fullName evidence="1">Uncharacterized protein</fullName>
    </submittedName>
</protein>
<evidence type="ECO:0000313" key="1">
    <source>
        <dbReference type="EMBL" id="RXT44263.1"/>
    </source>
</evidence>
<keyword evidence="2" id="KW-1185">Reference proteome</keyword>
<proteinExistence type="predicted"/>
<name>A0A4Q1UZX3_9BRAD</name>
<accession>A0A4Q1UZX3</accession>
<dbReference type="EMBL" id="MZXW01000024">
    <property type="protein sequence ID" value="RXT44263.1"/>
    <property type="molecule type" value="Genomic_DNA"/>
</dbReference>
<evidence type="ECO:0000313" key="2">
    <source>
        <dbReference type="Proteomes" id="UP000290819"/>
    </source>
</evidence>
<dbReference type="Proteomes" id="UP000290819">
    <property type="component" value="Unassembled WGS sequence"/>
</dbReference>
<comment type="caution">
    <text evidence="1">The sequence shown here is derived from an EMBL/GenBank/DDBJ whole genome shotgun (WGS) entry which is preliminary data.</text>
</comment>
<gene>
    <name evidence="1" type="ORF">B5V03_21980</name>
</gene>
<reference evidence="1 2" key="1">
    <citation type="submission" date="2017-03" db="EMBL/GenBank/DDBJ databases">
        <authorList>
            <person name="Safronova V.I."/>
            <person name="Sazanova A.L."/>
            <person name="Chirak E.R."/>
        </authorList>
    </citation>
    <scope>NUCLEOTIDE SEQUENCE [LARGE SCALE GENOMIC DNA]</scope>
    <source>
        <strain evidence="1 2">Opo-243</strain>
    </source>
</reference>
<sequence length="108" mass="11660">MDAKRLTIAAAAFACAASMSLNWSEYGKPSLSVSSAEARSRIYVGPLYRAGYIADQTSLPWYAVRAYYSGGPWTYGYSDWSDYAARNGIACTPGTLVKGGDGIMYVCQ</sequence>